<evidence type="ECO:0000313" key="1">
    <source>
        <dbReference type="EMBL" id="SMQ44987.1"/>
    </source>
</evidence>
<dbReference type="AlphaFoldDB" id="A0A1X7RDB4"/>
<protein>
    <submittedName>
        <fullName evidence="1">Uncharacterized protein</fullName>
    </submittedName>
</protein>
<dbReference type="Proteomes" id="UP000215127">
    <property type="component" value="Chromosome 1"/>
</dbReference>
<evidence type="ECO:0000313" key="2">
    <source>
        <dbReference type="Proteomes" id="UP000215127"/>
    </source>
</evidence>
<organism evidence="1 2">
    <name type="scientific">Zymoseptoria tritici (strain ST99CH_3D7)</name>
    <dbReference type="NCBI Taxonomy" id="1276538"/>
    <lineage>
        <taxon>Eukaryota</taxon>
        <taxon>Fungi</taxon>
        <taxon>Dikarya</taxon>
        <taxon>Ascomycota</taxon>
        <taxon>Pezizomycotina</taxon>
        <taxon>Dothideomycetes</taxon>
        <taxon>Dothideomycetidae</taxon>
        <taxon>Mycosphaerellales</taxon>
        <taxon>Mycosphaerellaceae</taxon>
        <taxon>Zymoseptoria</taxon>
    </lineage>
</organism>
<name>A0A1X7RDB4_ZYMT9</name>
<proteinExistence type="predicted"/>
<accession>A0A1X7RDB4</accession>
<reference evidence="1 2" key="1">
    <citation type="submission" date="2016-06" db="EMBL/GenBank/DDBJ databases">
        <authorList>
            <person name="Kjaerup R.B."/>
            <person name="Dalgaard T.S."/>
            <person name="Juul-Madsen H.R."/>
        </authorList>
    </citation>
    <scope>NUCLEOTIDE SEQUENCE [LARGE SCALE GENOMIC DNA]</scope>
</reference>
<sequence>MANPWTLKTYTCLHYTLVPNNTLILPRRNPSLILFPIQSTPVHRPSRNICPICQGRLFLTANANHYNLADSTTITQSETEIRAFFLHVLERYLYAGNTYFEIPRLVRARFASDPEQRGDVSFAIQHYEVERRDWSSDAFFAAWQSGFDILQAIPAVIKDLDLWGEAAGIPQLVWDINAFLGEVSGILQRVKRVEDGVRFMEGRERLQLRLLRVEREGRERKMGEKEKREKRLWRERTQVRRDAVENVREVVWKRRVMGVERLGGEGEEDQMEAIEKK</sequence>
<gene>
    <name evidence="1" type="ORF">ZT3D7_G131</name>
</gene>
<keyword evidence="2" id="KW-1185">Reference proteome</keyword>
<dbReference type="EMBL" id="LT853692">
    <property type="protein sequence ID" value="SMQ44987.1"/>
    <property type="molecule type" value="Genomic_DNA"/>
</dbReference>